<dbReference type="EMBL" id="CP046956">
    <property type="protein sequence ID" value="QTM98419.1"/>
    <property type="molecule type" value="Genomic_DNA"/>
</dbReference>
<reference evidence="1 2" key="1">
    <citation type="submission" date="2019-12" db="EMBL/GenBank/DDBJ databases">
        <title>The whole genome sequencing of a strain isolated from a Mars analog, Dalangtan Playa.</title>
        <authorList>
            <person name="Huang T."/>
        </authorList>
    </citation>
    <scope>NUCLEOTIDE SEQUENCE [LARGE SCALE GENOMIC DNA]</scope>
    <source>
        <strain evidence="1 2">DP4-553-S</strain>
    </source>
</reference>
<organism evidence="1 2">
    <name type="scientific">Sediminibacillus dalangtanensis</name>
    <dbReference type="NCBI Taxonomy" id="2729421"/>
    <lineage>
        <taxon>Bacteria</taxon>
        <taxon>Bacillati</taxon>
        <taxon>Bacillota</taxon>
        <taxon>Bacilli</taxon>
        <taxon>Bacillales</taxon>
        <taxon>Bacillaceae</taxon>
        <taxon>Sediminibacillus</taxon>
    </lineage>
</organism>
<protein>
    <submittedName>
        <fullName evidence="1">Uncharacterized protein</fullName>
    </submittedName>
</protein>
<gene>
    <name evidence="1" type="ORF">ERJ70_03355</name>
</gene>
<evidence type="ECO:0000313" key="1">
    <source>
        <dbReference type="EMBL" id="QTM98419.1"/>
    </source>
</evidence>
<accession>A0ABX7VNI1</accession>
<name>A0ABX7VNI1_9BACI</name>
<dbReference type="Proteomes" id="UP000665043">
    <property type="component" value="Chromosome"/>
</dbReference>
<proteinExistence type="predicted"/>
<evidence type="ECO:0000313" key="2">
    <source>
        <dbReference type="Proteomes" id="UP000665043"/>
    </source>
</evidence>
<sequence length="64" mass="7128">MVETIEISNITVELDQGGDRRAYIADFEEPIYYGMHGGVKDFYKRVPEVERPSTLDHIVAAAGG</sequence>
<keyword evidence="2" id="KW-1185">Reference proteome</keyword>